<comment type="caution">
    <text evidence="2">The sequence shown here is derived from an EMBL/GenBank/DDBJ whole genome shotgun (WGS) entry which is preliminary data.</text>
</comment>
<feature type="compositionally biased region" description="Polar residues" evidence="1">
    <location>
        <begin position="492"/>
        <end position="506"/>
    </location>
</feature>
<dbReference type="GO" id="GO:0007127">
    <property type="term" value="P:meiosis I"/>
    <property type="evidence" value="ECO:0007669"/>
    <property type="project" value="InterPro"/>
</dbReference>
<reference evidence="2 3" key="1">
    <citation type="submission" date="2024-04" db="EMBL/GenBank/DDBJ databases">
        <authorList>
            <consortium name="Genoscope - CEA"/>
            <person name="William W."/>
        </authorList>
    </citation>
    <scope>NUCLEOTIDE SEQUENCE [LARGE SCALE GENOMIC DNA]</scope>
</reference>
<name>A0AAV2HTC0_LYMST</name>
<evidence type="ECO:0000256" key="1">
    <source>
        <dbReference type="SAM" id="MobiDB-lite"/>
    </source>
</evidence>
<proteinExistence type="predicted"/>
<keyword evidence="3" id="KW-1185">Reference proteome</keyword>
<organism evidence="2 3">
    <name type="scientific">Lymnaea stagnalis</name>
    <name type="common">Great pond snail</name>
    <name type="synonym">Helix stagnalis</name>
    <dbReference type="NCBI Taxonomy" id="6523"/>
    <lineage>
        <taxon>Eukaryota</taxon>
        <taxon>Metazoa</taxon>
        <taxon>Spiralia</taxon>
        <taxon>Lophotrochozoa</taxon>
        <taxon>Mollusca</taxon>
        <taxon>Gastropoda</taxon>
        <taxon>Heterobranchia</taxon>
        <taxon>Euthyneura</taxon>
        <taxon>Panpulmonata</taxon>
        <taxon>Hygrophila</taxon>
        <taxon>Lymnaeoidea</taxon>
        <taxon>Lymnaeidae</taxon>
        <taxon>Lymnaea</taxon>
    </lineage>
</organism>
<dbReference type="PANTHER" id="PTHR28642">
    <property type="entry name" value="MEIOSIS 1 ARREST PROTEIN"/>
    <property type="match status" value="1"/>
</dbReference>
<dbReference type="AlphaFoldDB" id="A0AAV2HTC0"/>
<dbReference type="Proteomes" id="UP001497497">
    <property type="component" value="Unassembled WGS sequence"/>
</dbReference>
<feature type="region of interest" description="Disordered" evidence="1">
    <location>
        <begin position="492"/>
        <end position="521"/>
    </location>
</feature>
<evidence type="ECO:0000313" key="2">
    <source>
        <dbReference type="EMBL" id="CAL1535356.1"/>
    </source>
</evidence>
<evidence type="ECO:0000313" key="3">
    <source>
        <dbReference type="Proteomes" id="UP001497497"/>
    </source>
</evidence>
<dbReference type="EMBL" id="CAXITT010000199">
    <property type="protein sequence ID" value="CAL1535356.1"/>
    <property type="molecule type" value="Genomic_DNA"/>
</dbReference>
<protein>
    <submittedName>
        <fullName evidence="2">Uncharacterized protein</fullName>
    </submittedName>
</protein>
<sequence>MSVKKKSESSLRCRNLVGHQPARIVLVDMSSPFEKEAGKSLCDVMEDVLCLSARMEGFSRIPLISIYLLTSIPELVLPLACTKGNFVRLHDAFTVMRTFLDESLANHQSKGYGSCLLEGITEACNQFKRYVGSLPQAPSNFKELEIIVLSGHPGHVVQKDIYALTDQIDLNVIKRVVYATVKYSLTMNDVSVSPEEPTFHAVSDDFRVPVDFMVLECDPYSLQQFFYGWMSDSASDCEHVHLILPPPIPGDPDLVIMCDLNDVLLNPSQLPFHEAYNLHAESVTSKHIFPPQSKAIGMTVPVQLLKAVGCLQRGRLDDSTLFGLPLTAAPTSCWKMDWDVLDMNENHFISLCSELLKKDQVLITHMVNKLTNTSKATEWPSHRASTAAAVQPPPPKPAGFFVVIPSEQKSMLIKSIACSELLLPSRPTISFKPPSEESRLCIQSSLAMVATLEMYNPLNYRSGLFSALKHNSLPRSAVDKARANKRKIDLLQNRSDSWGQSTTSSAAPIRGGRLTANPWSNPITDYLKVSKQASAGPSKTNKH</sequence>
<dbReference type="PANTHER" id="PTHR28642:SF1">
    <property type="entry name" value="MEIOSIS 1 ARREST PROTEIN"/>
    <property type="match status" value="1"/>
</dbReference>
<dbReference type="GO" id="GO:0051308">
    <property type="term" value="P:male meiosis chromosome separation"/>
    <property type="evidence" value="ECO:0007669"/>
    <property type="project" value="TreeGrafter"/>
</dbReference>
<dbReference type="GO" id="GO:0007283">
    <property type="term" value="P:spermatogenesis"/>
    <property type="evidence" value="ECO:0007669"/>
    <property type="project" value="InterPro"/>
</dbReference>
<accession>A0AAV2HTC0</accession>
<dbReference type="InterPro" id="IPR033587">
    <property type="entry name" value="M1AP"/>
</dbReference>
<gene>
    <name evidence="2" type="ORF">GSLYS_00009316001</name>
</gene>